<feature type="region of interest" description="Disordered" evidence="1">
    <location>
        <begin position="1"/>
        <end position="148"/>
    </location>
</feature>
<organism evidence="2 3">
    <name type="scientific">Austropuccinia psidii MF-1</name>
    <dbReference type="NCBI Taxonomy" id="1389203"/>
    <lineage>
        <taxon>Eukaryota</taxon>
        <taxon>Fungi</taxon>
        <taxon>Dikarya</taxon>
        <taxon>Basidiomycota</taxon>
        <taxon>Pucciniomycotina</taxon>
        <taxon>Pucciniomycetes</taxon>
        <taxon>Pucciniales</taxon>
        <taxon>Sphaerophragmiaceae</taxon>
        <taxon>Austropuccinia</taxon>
    </lineage>
</organism>
<accession>A0A9Q3QCZ6</accession>
<dbReference type="EMBL" id="AVOT02156288">
    <property type="protein sequence ID" value="MBW0593734.1"/>
    <property type="molecule type" value="Genomic_DNA"/>
</dbReference>
<gene>
    <name evidence="2" type="ORF">O181_133449</name>
</gene>
<feature type="compositionally biased region" description="Pro residues" evidence="1">
    <location>
        <begin position="101"/>
        <end position="118"/>
    </location>
</feature>
<protein>
    <submittedName>
        <fullName evidence="2">Uncharacterized protein</fullName>
    </submittedName>
</protein>
<keyword evidence="3" id="KW-1185">Reference proteome</keyword>
<evidence type="ECO:0000313" key="2">
    <source>
        <dbReference type="EMBL" id="MBW0593734.1"/>
    </source>
</evidence>
<dbReference type="Proteomes" id="UP000765509">
    <property type="component" value="Unassembled WGS sequence"/>
</dbReference>
<dbReference type="PRINTS" id="PR01217">
    <property type="entry name" value="PRICHEXTENSN"/>
</dbReference>
<feature type="compositionally biased region" description="Basic and acidic residues" evidence="1">
    <location>
        <begin position="37"/>
        <end position="48"/>
    </location>
</feature>
<feature type="non-terminal residue" evidence="2">
    <location>
        <position position="148"/>
    </location>
</feature>
<comment type="caution">
    <text evidence="2">The sequence shown here is derived from an EMBL/GenBank/DDBJ whole genome shotgun (WGS) entry which is preliminary data.</text>
</comment>
<feature type="compositionally biased region" description="Pro residues" evidence="1">
    <location>
        <begin position="125"/>
        <end position="140"/>
    </location>
</feature>
<evidence type="ECO:0000313" key="3">
    <source>
        <dbReference type="Proteomes" id="UP000765509"/>
    </source>
</evidence>
<name>A0A9Q3QCZ6_9BASI</name>
<feature type="compositionally biased region" description="Basic and acidic residues" evidence="1">
    <location>
        <begin position="59"/>
        <end position="69"/>
    </location>
</feature>
<dbReference type="AlphaFoldDB" id="A0A9Q3QCZ6"/>
<sequence>QNPPNRRRQDTPVPSLPREKTPRQPTPGPSGTQWSEDLFREPSQHDEPPIPGLSPSSKPPEDLRTREPEPEVTPTQSTEESFARPGTPCSIIIIDNTPVGSPHPPSSSPTPTSPPPLLPRFLPRIPLPFPLRTQPPPPPSAKLLSFPR</sequence>
<proteinExistence type="predicted"/>
<evidence type="ECO:0000256" key="1">
    <source>
        <dbReference type="SAM" id="MobiDB-lite"/>
    </source>
</evidence>
<reference evidence="2" key="1">
    <citation type="submission" date="2021-03" db="EMBL/GenBank/DDBJ databases">
        <title>Draft genome sequence of rust myrtle Austropuccinia psidii MF-1, a brazilian biotype.</title>
        <authorList>
            <person name="Quecine M.C."/>
            <person name="Pachon D.M.R."/>
            <person name="Bonatelli M.L."/>
            <person name="Correr F.H."/>
            <person name="Franceschini L.M."/>
            <person name="Leite T.F."/>
            <person name="Margarido G.R.A."/>
            <person name="Almeida C.A."/>
            <person name="Ferrarezi J.A."/>
            <person name="Labate C.A."/>
        </authorList>
    </citation>
    <scope>NUCLEOTIDE SEQUENCE</scope>
    <source>
        <strain evidence="2">MF-1</strain>
    </source>
</reference>